<dbReference type="eggNOG" id="COG0582">
    <property type="taxonomic scope" value="Bacteria"/>
</dbReference>
<gene>
    <name evidence="1" type="ORF">NCAST_34_06010</name>
</gene>
<dbReference type="GeneID" id="91520006"/>
<comment type="caution">
    <text evidence="1">The sequence shown here is derived from an EMBL/GenBank/DDBJ whole genome shotgun (WGS) entry which is preliminary data.</text>
</comment>
<dbReference type="Proteomes" id="UP000017048">
    <property type="component" value="Unassembled WGS sequence"/>
</dbReference>
<dbReference type="RefSeq" id="WP_022567273.1">
    <property type="nucleotide sequence ID" value="NZ_BAFO02000034.1"/>
</dbReference>
<dbReference type="AlphaFoldDB" id="U5EM54"/>
<keyword evidence="2" id="KW-1185">Reference proteome</keyword>
<organism evidence="1 2">
    <name type="scientific">Nocardia asteroides NBRC 15531</name>
    <dbReference type="NCBI Taxonomy" id="1110697"/>
    <lineage>
        <taxon>Bacteria</taxon>
        <taxon>Bacillati</taxon>
        <taxon>Actinomycetota</taxon>
        <taxon>Actinomycetes</taxon>
        <taxon>Mycobacteriales</taxon>
        <taxon>Nocardiaceae</taxon>
        <taxon>Nocardia</taxon>
    </lineage>
</organism>
<sequence>MKGEPRWFKTVTVVSDDGTKKREQVPSANYGVGKKWRARYVDEHAKGFDRKTDAQSWLNAQMSTLVQGTHVSPRDAQLNRSPDGQAEAVCSYAATGLGDP</sequence>
<proteinExistence type="predicted"/>
<protein>
    <submittedName>
        <fullName evidence="1">Uncharacterized protein</fullName>
    </submittedName>
</protein>
<accession>U5EM54</accession>
<dbReference type="EMBL" id="BAFO02000034">
    <property type="protein sequence ID" value="GAD87471.1"/>
    <property type="molecule type" value="Genomic_DNA"/>
</dbReference>
<name>U5EM54_NOCAS</name>
<evidence type="ECO:0000313" key="1">
    <source>
        <dbReference type="EMBL" id="GAD87471.1"/>
    </source>
</evidence>
<reference evidence="1 2" key="1">
    <citation type="journal article" date="2014" name="BMC Genomics">
        <title>Genome based analysis of type-I polyketide synthase and nonribosomal peptide synthetase gene clusters in seven strains of five representative Nocardia species.</title>
        <authorList>
            <person name="Komaki H."/>
            <person name="Ichikawa N."/>
            <person name="Hosoyama A."/>
            <person name="Takahashi-Nakaguchi A."/>
            <person name="Matsuzawa T."/>
            <person name="Suzuki K."/>
            <person name="Fujita N."/>
            <person name="Gonoi T."/>
        </authorList>
    </citation>
    <scope>NUCLEOTIDE SEQUENCE [LARGE SCALE GENOMIC DNA]</scope>
    <source>
        <strain evidence="1 2">NBRC 15531</strain>
    </source>
</reference>
<evidence type="ECO:0000313" key="2">
    <source>
        <dbReference type="Proteomes" id="UP000017048"/>
    </source>
</evidence>